<feature type="region of interest" description="Disordered" evidence="4">
    <location>
        <begin position="111"/>
        <end position="191"/>
    </location>
</feature>
<evidence type="ECO:0000256" key="4">
    <source>
        <dbReference type="SAM" id="MobiDB-lite"/>
    </source>
</evidence>
<dbReference type="SMART" id="SM00614">
    <property type="entry name" value="ZnF_BED"/>
    <property type="match status" value="1"/>
</dbReference>
<evidence type="ECO:0000256" key="3">
    <source>
        <dbReference type="ARBA" id="ARBA00022833"/>
    </source>
</evidence>
<keyword evidence="3" id="KW-0862">Zinc</keyword>
<dbReference type="GO" id="GO:0003677">
    <property type="term" value="F:DNA binding"/>
    <property type="evidence" value="ECO:0007669"/>
    <property type="project" value="InterPro"/>
</dbReference>
<dbReference type="AlphaFoldDB" id="A0A553NV55"/>
<proteinExistence type="predicted"/>
<feature type="region of interest" description="Disordered" evidence="4">
    <location>
        <begin position="214"/>
        <end position="313"/>
    </location>
</feature>
<evidence type="ECO:0000259" key="5">
    <source>
        <dbReference type="Pfam" id="PF02892"/>
    </source>
</evidence>
<keyword evidence="7" id="KW-1185">Reference proteome</keyword>
<dbReference type="Proteomes" id="UP000318571">
    <property type="component" value="Chromosome 1"/>
</dbReference>
<reference evidence="6 7" key="1">
    <citation type="journal article" date="2018" name="Nat. Ecol. Evol.">
        <title>Genomic signatures of mitonuclear coevolution across populations of Tigriopus californicus.</title>
        <authorList>
            <person name="Barreto F.S."/>
            <person name="Watson E.T."/>
            <person name="Lima T.G."/>
            <person name="Willett C.S."/>
            <person name="Edmands S."/>
            <person name="Li W."/>
            <person name="Burton R.S."/>
        </authorList>
    </citation>
    <scope>NUCLEOTIDE SEQUENCE [LARGE SCALE GENOMIC DNA]</scope>
    <source>
        <strain evidence="6 7">San Diego</strain>
    </source>
</reference>
<sequence length="392" mass="42527">MSPKTASPMDLSEGQDLNRSGSWKKFKKQVKQTVQGWVGGGSGESSMPNPGLPSAVFPSKEVKKASIDVNSVLNESNCYNYAPLNPEDLFPKESDALADVPMIVVTQDAHAPVRPARRGSSMKSSPVITKPPTSTPPIDMVSPKEPSVRTNEVGWAHTPPRHSSPKGPSSPPTTTFSAPSLAPVINENSTVPNDQAKCDIAVMKIKQAIFAAKAGPGNSKDDSELLSPKSSALAERRLSDSAATVPRSTTHTLAKARPSEPTTTQAPRDANANSGLLDPSIPHPSLLVRRKSTSETTGQPKVSKPVSRSSSMNRAASIKKQKAKPMIWEHFDSLPNTTQMGRCRACKMNVSCKFNTGNFIRHLQLAHQDVYRQYQNKMEANWTRSMLERNLK</sequence>
<protein>
    <recommendedName>
        <fullName evidence="5">BED-type domain-containing protein</fullName>
    </recommendedName>
</protein>
<dbReference type="GO" id="GO:0008270">
    <property type="term" value="F:zinc ion binding"/>
    <property type="evidence" value="ECO:0007669"/>
    <property type="project" value="UniProtKB-KW"/>
</dbReference>
<evidence type="ECO:0000256" key="1">
    <source>
        <dbReference type="ARBA" id="ARBA00022723"/>
    </source>
</evidence>
<dbReference type="Pfam" id="PF02892">
    <property type="entry name" value="zf-BED"/>
    <property type="match status" value="1"/>
</dbReference>
<dbReference type="InterPro" id="IPR036236">
    <property type="entry name" value="Znf_C2H2_sf"/>
</dbReference>
<dbReference type="InterPro" id="IPR003656">
    <property type="entry name" value="Znf_BED"/>
</dbReference>
<feature type="compositionally biased region" description="Low complexity" evidence="4">
    <location>
        <begin position="300"/>
        <end position="311"/>
    </location>
</feature>
<keyword evidence="2" id="KW-0863">Zinc-finger</keyword>
<feature type="compositionally biased region" description="Polar residues" evidence="4">
    <location>
        <begin position="260"/>
        <end position="274"/>
    </location>
</feature>
<feature type="domain" description="BED-type" evidence="5">
    <location>
        <begin position="327"/>
        <end position="368"/>
    </location>
</feature>
<name>A0A553NV55_TIGCA</name>
<keyword evidence="1" id="KW-0479">Metal-binding</keyword>
<evidence type="ECO:0000313" key="7">
    <source>
        <dbReference type="Proteomes" id="UP000318571"/>
    </source>
</evidence>
<gene>
    <name evidence="6" type="ORF">TCAL_14246</name>
</gene>
<evidence type="ECO:0000313" key="6">
    <source>
        <dbReference type="EMBL" id="TRY69309.1"/>
    </source>
</evidence>
<dbReference type="EMBL" id="VCGU01000010">
    <property type="protein sequence ID" value="TRY69309.1"/>
    <property type="molecule type" value="Genomic_DNA"/>
</dbReference>
<accession>A0A553NV55</accession>
<evidence type="ECO:0000256" key="2">
    <source>
        <dbReference type="ARBA" id="ARBA00022771"/>
    </source>
</evidence>
<comment type="caution">
    <text evidence="6">The sequence shown here is derived from an EMBL/GenBank/DDBJ whole genome shotgun (WGS) entry which is preliminary data.</text>
</comment>
<dbReference type="SUPFAM" id="SSF57667">
    <property type="entry name" value="beta-beta-alpha zinc fingers"/>
    <property type="match status" value="1"/>
</dbReference>
<organism evidence="6 7">
    <name type="scientific">Tigriopus californicus</name>
    <name type="common">Marine copepod</name>
    <dbReference type="NCBI Taxonomy" id="6832"/>
    <lineage>
        <taxon>Eukaryota</taxon>
        <taxon>Metazoa</taxon>
        <taxon>Ecdysozoa</taxon>
        <taxon>Arthropoda</taxon>
        <taxon>Crustacea</taxon>
        <taxon>Multicrustacea</taxon>
        <taxon>Hexanauplia</taxon>
        <taxon>Copepoda</taxon>
        <taxon>Harpacticoida</taxon>
        <taxon>Harpacticidae</taxon>
        <taxon>Tigriopus</taxon>
    </lineage>
</organism>
<feature type="region of interest" description="Disordered" evidence="4">
    <location>
        <begin position="1"/>
        <end position="55"/>
    </location>
</feature>